<reference evidence="1" key="2">
    <citation type="submission" date="2021-01" db="EMBL/GenBank/DDBJ databases">
        <authorList>
            <person name="Le Roy T."/>
            <person name="Van der Smissen P."/>
            <person name="Delzenne N."/>
            <person name="Muccioli G."/>
            <person name="Collet J.F."/>
            <person name="Cani P.D."/>
        </authorList>
    </citation>
    <scope>NUCLEOTIDE SEQUENCE</scope>
    <source>
        <strain evidence="1">J115</strain>
    </source>
</reference>
<name>A0A7T7D8M4_9FIRM</name>
<accession>A0A7T7D8M4</accession>
<gene>
    <name evidence="1" type="ORF">EIO64_18510</name>
</gene>
<protein>
    <submittedName>
        <fullName evidence="1">Uncharacterized protein</fullName>
    </submittedName>
</protein>
<reference evidence="1" key="1">
    <citation type="journal article" date="2020" name="Int. J. Syst. Evol. Microbiol.">
        <title>Dysosmobacter welbionis gen. nov., sp. nov., isolated from human faeces and emended description of the genus Oscillibacter.</title>
        <authorList>
            <person name="Le Roy T."/>
            <person name="Van der Smissen P."/>
            <person name="Paquot A."/>
            <person name="Delzenne N."/>
            <person name="Muccioli G.G."/>
            <person name="Collet J.F."/>
            <person name="Cani P.D."/>
        </authorList>
    </citation>
    <scope>NUCLEOTIDE SEQUENCE</scope>
    <source>
        <strain evidence="1">J115</strain>
    </source>
</reference>
<organism evidence="1">
    <name type="scientific">Dysosmobacter welbionis</name>
    <dbReference type="NCBI Taxonomy" id="2093857"/>
    <lineage>
        <taxon>Bacteria</taxon>
        <taxon>Bacillati</taxon>
        <taxon>Bacillota</taxon>
        <taxon>Clostridia</taxon>
        <taxon>Eubacteriales</taxon>
        <taxon>Oscillospiraceae</taxon>
        <taxon>Dysosmobacter</taxon>
    </lineage>
</organism>
<sequence length="94" mass="10620">MDMTSGKIHKEDGNGGWLPYGFGLLGEESCTKTLQKFYVNCIFLPLQTAAHPAILNSVILREKGGSSMMNWNWRDLDDVDDLIFTDAGWKHSER</sequence>
<evidence type="ECO:0000313" key="1">
    <source>
        <dbReference type="EMBL" id="QQL05794.1"/>
    </source>
</evidence>
<dbReference type="EMBL" id="CP034413">
    <property type="protein sequence ID" value="QQL05794.1"/>
    <property type="molecule type" value="Genomic_DNA"/>
</dbReference>
<dbReference type="AlphaFoldDB" id="A0A7T7D8M4"/>
<proteinExistence type="predicted"/>